<dbReference type="EMBL" id="AWWV01010375">
    <property type="protein sequence ID" value="OMO79592.1"/>
    <property type="molecule type" value="Genomic_DNA"/>
</dbReference>
<organism evidence="1 2">
    <name type="scientific">Corchorus capsularis</name>
    <name type="common">Jute</name>
    <dbReference type="NCBI Taxonomy" id="210143"/>
    <lineage>
        <taxon>Eukaryota</taxon>
        <taxon>Viridiplantae</taxon>
        <taxon>Streptophyta</taxon>
        <taxon>Embryophyta</taxon>
        <taxon>Tracheophyta</taxon>
        <taxon>Spermatophyta</taxon>
        <taxon>Magnoliopsida</taxon>
        <taxon>eudicotyledons</taxon>
        <taxon>Gunneridae</taxon>
        <taxon>Pentapetalae</taxon>
        <taxon>rosids</taxon>
        <taxon>malvids</taxon>
        <taxon>Malvales</taxon>
        <taxon>Malvaceae</taxon>
        <taxon>Grewioideae</taxon>
        <taxon>Apeibeae</taxon>
        <taxon>Corchorus</taxon>
    </lineage>
</organism>
<evidence type="ECO:0000313" key="2">
    <source>
        <dbReference type="Proteomes" id="UP000188268"/>
    </source>
</evidence>
<reference evidence="1 2" key="1">
    <citation type="submission" date="2013-09" db="EMBL/GenBank/DDBJ databases">
        <title>Corchorus capsularis genome sequencing.</title>
        <authorList>
            <person name="Alam M."/>
            <person name="Haque M.S."/>
            <person name="Islam M.S."/>
            <person name="Emdad E.M."/>
            <person name="Islam M.M."/>
            <person name="Ahmed B."/>
            <person name="Halim A."/>
            <person name="Hossen Q.M.M."/>
            <person name="Hossain M.Z."/>
            <person name="Ahmed R."/>
            <person name="Khan M.M."/>
            <person name="Islam R."/>
            <person name="Rashid M.M."/>
            <person name="Khan S.A."/>
            <person name="Rahman M.S."/>
            <person name="Alam M."/>
        </authorList>
    </citation>
    <scope>NUCLEOTIDE SEQUENCE [LARGE SCALE GENOMIC DNA]</scope>
    <source>
        <strain evidence="2">cv. CVL-1</strain>
        <tissue evidence="1">Whole seedling</tissue>
    </source>
</reference>
<name>A0A1R3IAG8_COCAP</name>
<gene>
    <name evidence="1" type="ORF">CCACVL1_13559</name>
</gene>
<sequence>MAFAIYSSKAKALSGEVKAIIGR</sequence>
<proteinExistence type="predicted"/>
<dbReference type="AlphaFoldDB" id="A0A1R3IAG8"/>
<accession>A0A1R3IAG8</accession>
<comment type="caution">
    <text evidence="1">The sequence shown here is derived from an EMBL/GenBank/DDBJ whole genome shotgun (WGS) entry which is preliminary data.</text>
</comment>
<protein>
    <submittedName>
        <fullName evidence="1">Uncharacterized protein</fullName>
    </submittedName>
</protein>
<keyword evidence="2" id="KW-1185">Reference proteome</keyword>
<evidence type="ECO:0000313" key="1">
    <source>
        <dbReference type="EMBL" id="OMO79592.1"/>
    </source>
</evidence>
<dbReference type="Gramene" id="OMO79592">
    <property type="protein sequence ID" value="OMO79592"/>
    <property type="gene ID" value="CCACVL1_13559"/>
</dbReference>
<dbReference type="Proteomes" id="UP000188268">
    <property type="component" value="Unassembled WGS sequence"/>
</dbReference>